<gene>
    <name evidence="2" type="ORF">DRM93_13245</name>
    <name evidence="3" type="ORF">DRM94_13245</name>
</gene>
<sequence length="76" mass="7857">MFVCSLACVPVCLCACVPVCLCACVPVCLYACMPVCLYACMPVCLCAGGASDDGGAGLPACADDRAHLRWALFIYV</sequence>
<dbReference type="Proteomes" id="UP000297720">
    <property type="component" value="Unassembled WGS sequence"/>
</dbReference>
<name>A0A5F0K8Y1_9GAMM</name>
<evidence type="ECO:0000256" key="1">
    <source>
        <dbReference type="SAM" id="SignalP"/>
    </source>
</evidence>
<feature type="chain" id="PRO_5044621212" evidence="1">
    <location>
        <begin position="24"/>
        <end position="76"/>
    </location>
</feature>
<evidence type="ECO:0000313" key="4">
    <source>
        <dbReference type="Proteomes" id="UP000297720"/>
    </source>
</evidence>
<accession>A0A5F0K8Y1</accession>
<keyword evidence="4" id="KW-1185">Reference proteome</keyword>
<evidence type="ECO:0000313" key="2">
    <source>
        <dbReference type="EMBL" id="TFF74293.1"/>
    </source>
</evidence>
<evidence type="ECO:0000313" key="5">
    <source>
        <dbReference type="Proteomes" id="UP000297914"/>
    </source>
</evidence>
<reference evidence="3 5" key="1">
    <citation type="submission" date="2018-06" db="EMBL/GenBank/DDBJ databases">
        <title>Occurrence of a novel blaKPC-2- and qnrS2- harbouring IncP6 plasmid from Aeromonas taiwanensis isolates recovered from the river sediments.</title>
        <authorList>
            <person name="Zheng B."/>
            <person name="Yu X."/>
            <person name="Xiao Y."/>
        </authorList>
    </citation>
    <scope>NUCLEOTIDE SEQUENCE [LARGE SCALE GENOMIC DNA]</scope>
    <source>
        <strain evidence="2 4">1713</strain>
        <strain evidence="3 5">198</strain>
    </source>
</reference>
<proteinExistence type="predicted"/>
<protein>
    <submittedName>
        <fullName evidence="3">Uncharacterized protein</fullName>
    </submittedName>
</protein>
<dbReference type="AlphaFoldDB" id="A0A5F0K8Y1"/>
<dbReference type="EMBL" id="QORK01000028">
    <property type="protein sequence ID" value="TFF78510.1"/>
    <property type="molecule type" value="Genomic_DNA"/>
</dbReference>
<dbReference type="EMBL" id="QORL01000028">
    <property type="protein sequence ID" value="TFF74293.1"/>
    <property type="molecule type" value="Genomic_DNA"/>
</dbReference>
<keyword evidence="1" id="KW-0732">Signal</keyword>
<organism evidence="3 5">
    <name type="scientific">Aeromonas taiwanensis</name>
    <dbReference type="NCBI Taxonomy" id="633417"/>
    <lineage>
        <taxon>Bacteria</taxon>
        <taxon>Pseudomonadati</taxon>
        <taxon>Pseudomonadota</taxon>
        <taxon>Gammaproteobacteria</taxon>
        <taxon>Aeromonadales</taxon>
        <taxon>Aeromonadaceae</taxon>
        <taxon>Aeromonas</taxon>
    </lineage>
</organism>
<evidence type="ECO:0000313" key="3">
    <source>
        <dbReference type="EMBL" id="TFF78510.1"/>
    </source>
</evidence>
<feature type="signal peptide" evidence="1">
    <location>
        <begin position="1"/>
        <end position="23"/>
    </location>
</feature>
<comment type="caution">
    <text evidence="3">The sequence shown here is derived from an EMBL/GenBank/DDBJ whole genome shotgun (WGS) entry which is preliminary data.</text>
</comment>
<dbReference type="Proteomes" id="UP000297914">
    <property type="component" value="Unassembled WGS sequence"/>
</dbReference>